<sequence>MQDFFRFNNIAVVQPTSYSAQLATTSTEDSDRDQMLVMHNTPIATIESYEMGWKYIGVSDASTILKQVINKSSFLLHYFDLKEGRWRDGYFYASNFNSPCLTLEDDIECWDELSFNVIGKDPR</sequence>
<evidence type="ECO:0000313" key="1">
    <source>
        <dbReference type="EMBL" id="DAF59618.1"/>
    </source>
</evidence>
<name>A0A8S5TA41_9CAUD</name>
<organism evidence="1">
    <name type="scientific">Siphoviridae sp. ctmIh35</name>
    <dbReference type="NCBI Taxonomy" id="2827932"/>
    <lineage>
        <taxon>Viruses</taxon>
        <taxon>Duplodnaviria</taxon>
        <taxon>Heunggongvirae</taxon>
        <taxon>Uroviricota</taxon>
        <taxon>Caudoviricetes</taxon>
    </lineage>
</organism>
<proteinExistence type="predicted"/>
<accession>A0A8S5TA41</accession>
<protein>
    <submittedName>
        <fullName evidence="1">Uncharacterized protein</fullName>
    </submittedName>
</protein>
<dbReference type="EMBL" id="BK032772">
    <property type="protein sequence ID" value="DAF59618.1"/>
    <property type="molecule type" value="Genomic_DNA"/>
</dbReference>
<reference evidence="1" key="1">
    <citation type="journal article" date="2021" name="Proc. Natl. Acad. Sci. U.S.A.">
        <title>A Catalog of Tens of Thousands of Viruses from Human Metagenomes Reveals Hidden Associations with Chronic Diseases.</title>
        <authorList>
            <person name="Tisza M.J."/>
            <person name="Buck C.B."/>
        </authorList>
    </citation>
    <scope>NUCLEOTIDE SEQUENCE</scope>
    <source>
        <strain evidence="1">CtmIh35</strain>
    </source>
</reference>